<dbReference type="STRING" id="230819.A0A5C3KXK5"/>
<evidence type="ECO:0000313" key="2">
    <source>
        <dbReference type="EMBL" id="TFK24573.1"/>
    </source>
</evidence>
<keyword evidence="3" id="KW-1185">Reference proteome</keyword>
<dbReference type="EMBL" id="ML210198">
    <property type="protein sequence ID" value="TFK24573.1"/>
    <property type="molecule type" value="Genomic_DNA"/>
</dbReference>
<dbReference type="InterPro" id="IPR020843">
    <property type="entry name" value="ER"/>
</dbReference>
<proteinExistence type="predicted"/>
<dbReference type="OrthoDB" id="10257049at2759"/>
<dbReference type="SUPFAM" id="SSF51735">
    <property type="entry name" value="NAD(P)-binding Rossmann-fold domains"/>
    <property type="match status" value="1"/>
</dbReference>
<dbReference type="Pfam" id="PF08240">
    <property type="entry name" value="ADH_N"/>
    <property type="match status" value="1"/>
</dbReference>
<evidence type="ECO:0000259" key="1">
    <source>
        <dbReference type="SMART" id="SM00829"/>
    </source>
</evidence>
<dbReference type="InterPro" id="IPR013154">
    <property type="entry name" value="ADH-like_N"/>
</dbReference>
<name>A0A5C3KXK5_COPMA</name>
<dbReference type="InterPro" id="IPR011032">
    <property type="entry name" value="GroES-like_sf"/>
</dbReference>
<accession>A0A5C3KXK5</accession>
<organism evidence="2 3">
    <name type="scientific">Coprinopsis marcescibilis</name>
    <name type="common">Agaric fungus</name>
    <name type="synonym">Psathyrella marcescibilis</name>
    <dbReference type="NCBI Taxonomy" id="230819"/>
    <lineage>
        <taxon>Eukaryota</taxon>
        <taxon>Fungi</taxon>
        <taxon>Dikarya</taxon>
        <taxon>Basidiomycota</taxon>
        <taxon>Agaricomycotina</taxon>
        <taxon>Agaricomycetes</taxon>
        <taxon>Agaricomycetidae</taxon>
        <taxon>Agaricales</taxon>
        <taxon>Agaricineae</taxon>
        <taxon>Psathyrellaceae</taxon>
        <taxon>Coprinopsis</taxon>
    </lineage>
</organism>
<dbReference type="SUPFAM" id="SSF50129">
    <property type="entry name" value="GroES-like"/>
    <property type="match status" value="1"/>
</dbReference>
<feature type="domain" description="Enoyl reductase (ER)" evidence="1">
    <location>
        <begin position="13"/>
        <end position="341"/>
    </location>
</feature>
<gene>
    <name evidence="2" type="ORF">FA15DRAFT_640877</name>
</gene>
<dbReference type="AlphaFoldDB" id="A0A5C3KXK5"/>
<dbReference type="InterPro" id="IPR047122">
    <property type="entry name" value="Trans-enoyl_RdTase-like"/>
</dbReference>
<protein>
    <submittedName>
        <fullName evidence="2">Dehydrogenase</fullName>
    </submittedName>
</protein>
<dbReference type="GO" id="GO:0016651">
    <property type="term" value="F:oxidoreductase activity, acting on NAD(P)H"/>
    <property type="evidence" value="ECO:0007669"/>
    <property type="project" value="InterPro"/>
</dbReference>
<sequence>MLPEAMRALVSTGNGKFELKQVPVPRPGPHEVIVKVVAAAGNHTDWKASSSSPGNVIGADFSGIIVELGSDVQISVRQIGQRVSGCVRGNVTSNGAFAEYVRADAKLLISLPDDITFEAGAQIGVSVYAACQGLYQALQLPSPLDNPSSNKPTDILIWSGTSFTGHFAIQLAKQAGMRVISTASPQHFDQVKALGADLVFDYSDSFTARKVVTETKGTLTLALDCISEGMTPAQISACLNVEGSTKIATVLPYNSRKKHISTELVWVYSMWGEELAHPLAYPAHPEHYTNAVWYSQLITDLLAQKRLQLGNIKVFPRGLASVESGCEYMKSGKVHAEKIIYRIEDTPEYYL</sequence>
<dbReference type="CDD" id="cd08249">
    <property type="entry name" value="enoyl_reductase_like"/>
    <property type="match status" value="1"/>
</dbReference>
<dbReference type="PANTHER" id="PTHR45348:SF2">
    <property type="entry name" value="ZINC-TYPE ALCOHOL DEHYDROGENASE-LIKE PROTEIN C2E1P3.01"/>
    <property type="match status" value="1"/>
</dbReference>
<reference evidence="2 3" key="1">
    <citation type="journal article" date="2019" name="Nat. Ecol. Evol.">
        <title>Megaphylogeny resolves global patterns of mushroom evolution.</title>
        <authorList>
            <person name="Varga T."/>
            <person name="Krizsan K."/>
            <person name="Foldi C."/>
            <person name="Dima B."/>
            <person name="Sanchez-Garcia M."/>
            <person name="Sanchez-Ramirez S."/>
            <person name="Szollosi G.J."/>
            <person name="Szarkandi J.G."/>
            <person name="Papp V."/>
            <person name="Albert L."/>
            <person name="Andreopoulos W."/>
            <person name="Angelini C."/>
            <person name="Antonin V."/>
            <person name="Barry K.W."/>
            <person name="Bougher N.L."/>
            <person name="Buchanan P."/>
            <person name="Buyck B."/>
            <person name="Bense V."/>
            <person name="Catcheside P."/>
            <person name="Chovatia M."/>
            <person name="Cooper J."/>
            <person name="Damon W."/>
            <person name="Desjardin D."/>
            <person name="Finy P."/>
            <person name="Geml J."/>
            <person name="Haridas S."/>
            <person name="Hughes K."/>
            <person name="Justo A."/>
            <person name="Karasinski D."/>
            <person name="Kautmanova I."/>
            <person name="Kiss B."/>
            <person name="Kocsube S."/>
            <person name="Kotiranta H."/>
            <person name="LaButti K.M."/>
            <person name="Lechner B.E."/>
            <person name="Liimatainen K."/>
            <person name="Lipzen A."/>
            <person name="Lukacs Z."/>
            <person name="Mihaltcheva S."/>
            <person name="Morgado L.N."/>
            <person name="Niskanen T."/>
            <person name="Noordeloos M.E."/>
            <person name="Ohm R.A."/>
            <person name="Ortiz-Santana B."/>
            <person name="Ovrebo C."/>
            <person name="Racz N."/>
            <person name="Riley R."/>
            <person name="Savchenko A."/>
            <person name="Shiryaev A."/>
            <person name="Soop K."/>
            <person name="Spirin V."/>
            <person name="Szebenyi C."/>
            <person name="Tomsovsky M."/>
            <person name="Tulloss R.E."/>
            <person name="Uehling J."/>
            <person name="Grigoriev I.V."/>
            <person name="Vagvolgyi C."/>
            <person name="Papp T."/>
            <person name="Martin F.M."/>
            <person name="Miettinen O."/>
            <person name="Hibbett D.S."/>
            <person name="Nagy L.G."/>
        </authorList>
    </citation>
    <scope>NUCLEOTIDE SEQUENCE [LARGE SCALE GENOMIC DNA]</scope>
    <source>
        <strain evidence="2 3">CBS 121175</strain>
    </source>
</reference>
<dbReference type="Proteomes" id="UP000307440">
    <property type="component" value="Unassembled WGS sequence"/>
</dbReference>
<dbReference type="SMART" id="SM00829">
    <property type="entry name" value="PKS_ER"/>
    <property type="match status" value="1"/>
</dbReference>
<dbReference type="PANTHER" id="PTHR45348">
    <property type="entry name" value="HYPOTHETICAL OXIDOREDUCTASE (EUROFUNG)"/>
    <property type="match status" value="1"/>
</dbReference>
<evidence type="ECO:0000313" key="3">
    <source>
        <dbReference type="Proteomes" id="UP000307440"/>
    </source>
</evidence>
<dbReference type="InterPro" id="IPR013149">
    <property type="entry name" value="ADH-like_C"/>
</dbReference>
<dbReference type="Gene3D" id="3.90.180.10">
    <property type="entry name" value="Medium-chain alcohol dehydrogenases, catalytic domain"/>
    <property type="match status" value="1"/>
</dbReference>
<dbReference type="Gene3D" id="3.40.50.720">
    <property type="entry name" value="NAD(P)-binding Rossmann-like Domain"/>
    <property type="match status" value="1"/>
</dbReference>
<dbReference type="Pfam" id="PF00107">
    <property type="entry name" value="ADH_zinc_N"/>
    <property type="match status" value="1"/>
</dbReference>
<dbReference type="InterPro" id="IPR036291">
    <property type="entry name" value="NAD(P)-bd_dom_sf"/>
</dbReference>